<sequence length="189" mass="22534">MRSKEFMKKVYRNFGDFVRVATSRELQYFILDGKYTSDFNYRMKQLTEELNNKRKINVDFVVFFNTRGEVSIIDEELLGSYVADRYKVEMVNHYRISNLNHMVKMVINGGERAQKDFVYISFSILYIIFKEVYKEIKYRKEVGNLYKELFDIPEGENHHLPLTICSLLVCEDICRYLGINIDLKDIIKS</sequence>
<gene>
    <name evidence="1" type="ORF">CPJCM30710_09480</name>
</gene>
<name>A0A919RXU8_9CLOT</name>
<reference evidence="1" key="1">
    <citation type="submission" date="2021-03" db="EMBL/GenBank/DDBJ databases">
        <title>Taxonomic study of Clostridium polyendosporum from meadow-gley soil under rice.</title>
        <authorList>
            <person name="Kobayashi H."/>
            <person name="Tanizawa Y."/>
            <person name="Yagura M."/>
        </authorList>
    </citation>
    <scope>NUCLEOTIDE SEQUENCE</scope>
    <source>
        <strain evidence="1">JCM 30710</strain>
    </source>
</reference>
<organism evidence="1 2">
    <name type="scientific">Clostridium polyendosporum</name>
    <dbReference type="NCBI Taxonomy" id="69208"/>
    <lineage>
        <taxon>Bacteria</taxon>
        <taxon>Bacillati</taxon>
        <taxon>Bacillota</taxon>
        <taxon>Clostridia</taxon>
        <taxon>Eubacteriales</taxon>
        <taxon>Clostridiaceae</taxon>
        <taxon>Clostridium</taxon>
    </lineage>
</organism>
<keyword evidence="2" id="KW-1185">Reference proteome</keyword>
<comment type="caution">
    <text evidence="1">The sequence shown here is derived from an EMBL/GenBank/DDBJ whole genome shotgun (WGS) entry which is preliminary data.</text>
</comment>
<dbReference type="Proteomes" id="UP000679179">
    <property type="component" value="Unassembled WGS sequence"/>
</dbReference>
<dbReference type="RefSeq" id="WP_212903020.1">
    <property type="nucleotide sequence ID" value="NZ_BOPZ01000005.1"/>
</dbReference>
<evidence type="ECO:0000313" key="1">
    <source>
        <dbReference type="EMBL" id="GIM28282.1"/>
    </source>
</evidence>
<evidence type="ECO:0000313" key="2">
    <source>
        <dbReference type="Proteomes" id="UP000679179"/>
    </source>
</evidence>
<protein>
    <submittedName>
        <fullName evidence="1">Uncharacterized protein</fullName>
    </submittedName>
</protein>
<proteinExistence type="predicted"/>
<accession>A0A919RXU8</accession>
<dbReference type="EMBL" id="BOPZ01000005">
    <property type="protein sequence ID" value="GIM28282.1"/>
    <property type="molecule type" value="Genomic_DNA"/>
</dbReference>
<dbReference type="AlphaFoldDB" id="A0A919RXU8"/>